<dbReference type="EMBL" id="CP049216">
    <property type="protein sequence ID" value="QTG12582.1"/>
    <property type="molecule type" value="Genomic_DNA"/>
</dbReference>
<accession>A0AAJ4T9A7</accession>
<dbReference type="Proteomes" id="UP000663946">
    <property type="component" value="Chromosome 1"/>
</dbReference>
<proteinExistence type="predicted"/>
<dbReference type="RefSeq" id="WP_333721923.1">
    <property type="nucleotide sequence ID" value="NZ_CP049216.1"/>
</dbReference>
<protein>
    <submittedName>
        <fullName evidence="1">Uncharacterized protein</fullName>
    </submittedName>
</protein>
<name>A0AAJ4T9A7_AGRTU</name>
<organism evidence="1 2">
    <name type="scientific">Agrobacterium tumefaciens</name>
    <dbReference type="NCBI Taxonomy" id="358"/>
    <lineage>
        <taxon>Bacteria</taxon>
        <taxon>Pseudomonadati</taxon>
        <taxon>Pseudomonadota</taxon>
        <taxon>Alphaproteobacteria</taxon>
        <taxon>Hyphomicrobiales</taxon>
        <taxon>Rhizobiaceae</taxon>
        <taxon>Rhizobium/Agrobacterium group</taxon>
        <taxon>Agrobacterium</taxon>
        <taxon>Agrobacterium tumefaciens complex</taxon>
    </lineage>
</organism>
<reference evidence="1" key="1">
    <citation type="submission" date="2020-02" db="EMBL/GenBank/DDBJ databases">
        <title>Unexpected conservation and global transmission of agrobacterial virulence plasmids.</title>
        <authorList>
            <person name="Weisberg A.J."/>
            <person name="Davis E.W. II"/>
            <person name="Tabima J.R."/>
            <person name="Belcher M.S."/>
            <person name="Miller M."/>
            <person name="Kuo C.-H."/>
            <person name="Loper J.E."/>
            <person name="Grunwald N.J."/>
            <person name="Putnam M.L."/>
            <person name="Chang J.H."/>
        </authorList>
    </citation>
    <scope>NUCLEOTIDE SEQUENCE</scope>
    <source>
        <strain evidence="1">Q15/94</strain>
    </source>
</reference>
<evidence type="ECO:0000313" key="2">
    <source>
        <dbReference type="Proteomes" id="UP000663946"/>
    </source>
</evidence>
<dbReference type="AlphaFoldDB" id="A0AAJ4T9A7"/>
<gene>
    <name evidence="1" type="ORF">G6M86_04690</name>
</gene>
<sequence length="105" mass="11922">MDDKTLLDAFIKESLELSLTKGYTAPVFRRMVADYGTVEAVRRLAEADVLQSGLRELAKLDLLDWSAEAAVDKFPKLFPNRLTRESAQFKLKLARDGHHDQELTD</sequence>
<evidence type="ECO:0000313" key="1">
    <source>
        <dbReference type="EMBL" id="QTG12582.1"/>
    </source>
</evidence>